<organism evidence="1 2">
    <name type="scientific">Flavobacterium cellulosilyticum</name>
    <dbReference type="NCBI Taxonomy" id="2541731"/>
    <lineage>
        <taxon>Bacteria</taxon>
        <taxon>Pseudomonadati</taxon>
        <taxon>Bacteroidota</taxon>
        <taxon>Flavobacteriia</taxon>
        <taxon>Flavobacteriales</taxon>
        <taxon>Flavobacteriaceae</taxon>
        <taxon>Flavobacterium</taxon>
    </lineage>
</organism>
<dbReference type="InterPro" id="IPR024079">
    <property type="entry name" value="MetalloPept_cat_dom_sf"/>
</dbReference>
<protein>
    <submittedName>
        <fullName evidence="1">Uncharacterized protein</fullName>
    </submittedName>
</protein>
<proteinExistence type="predicted"/>
<dbReference type="Proteomes" id="UP000295479">
    <property type="component" value="Unassembled WGS sequence"/>
</dbReference>
<comment type="caution">
    <text evidence="1">The sequence shown here is derived from an EMBL/GenBank/DDBJ whole genome shotgun (WGS) entry which is preliminary data.</text>
</comment>
<dbReference type="OrthoDB" id="9792152at2"/>
<name>A0A4R5CBN2_9FLAO</name>
<sequence length="172" mass="18853">MGNSSYDVGHLLSCSGGVGNAGCIGCICVNPTTSVPRGKRSEWSATYRNTPEGRDYDIDVVSHEMGHQLGANHTFLYKVEGRRANIEPGTGSTIMGYAGVATHSTLNIQEHVDNYYSVNTITQIQSVLANKTCSRNSPIFNENIQLKNIASVYHLLTFNVGDRKLDRKIMIE</sequence>
<evidence type="ECO:0000313" key="2">
    <source>
        <dbReference type="Proteomes" id="UP000295479"/>
    </source>
</evidence>
<keyword evidence="2" id="KW-1185">Reference proteome</keyword>
<evidence type="ECO:0000313" key="1">
    <source>
        <dbReference type="EMBL" id="TDD96269.1"/>
    </source>
</evidence>
<gene>
    <name evidence="1" type="ORF">E0F76_12295</name>
</gene>
<reference evidence="1 2" key="1">
    <citation type="submission" date="2019-03" db="EMBL/GenBank/DDBJ databases">
        <title>Flavobacterium AR-3-4 sp. nov. isolated from arctic soil.</title>
        <authorList>
            <person name="Chaudhary D.K."/>
        </authorList>
    </citation>
    <scope>NUCLEOTIDE SEQUENCE [LARGE SCALE GENOMIC DNA]</scope>
    <source>
        <strain evidence="1 2">AR-3-4</strain>
    </source>
</reference>
<accession>A0A4R5CBN2</accession>
<dbReference type="AlphaFoldDB" id="A0A4R5CBN2"/>
<dbReference type="GO" id="GO:0008237">
    <property type="term" value="F:metallopeptidase activity"/>
    <property type="evidence" value="ECO:0007669"/>
    <property type="project" value="InterPro"/>
</dbReference>
<dbReference type="EMBL" id="SMFK01000007">
    <property type="protein sequence ID" value="TDD96269.1"/>
    <property type="molecule type" value="Genomic_DNA"/>
</dbReference>
<dbReference type="Gene3D" id="3.40.390.10">
    <property type="entry name" value="Collagenase (Catalytic Domain)"/>
    <property type="match status" value="1"/>
</dbReference>
<dbReference type="Pfam" id="PF13583">
    <property type="entry name" value="Reprolysin_4"/>
    <property type="match status" value="1"/>
</dbReference>
<dbReference type="SUPFAM" id="SSF55486">
    <property type="entry name" value="Metalloproteases ('zincins'), catalytic domain"/>
    <property type="match status" value="1"/>
</dbReference>